<dbReference type="EMBL" id="LT934425">
    <property type="protein sequence ID" value="SOH04411.1"/>
    <property type="molecule type" value="Genomic_DNA"/>
</dbReference>
<reference evidence="1" key="2">
    <citation type="submission" date="2006-01" db="EMBL/GenBank/DDBJ databases">
        <authorList>
            <person name="Genoscope"/>
        </authorList>
    </citation>
    <scope>NUCLEOTIDE SEQUENCE</scope>
</reference>
<dbReference type="Proteomes" id="UP000221734">
    <property type="component" value="Chromosome Kuenenia_stuttgartiensis_MBR1"/>
</dbReference>
<keyword evidence="4" id="KW-1185">Reference proteome</keyword>
<sequence>MSLFVVEYNTKIRSKTAKKQYRNERKGISNLVPRPELRNEHFYFFENEKDTFVVIQDKSYE</sequence>
<gene>
    <name evidence="2" type="ORF">KsCSTR_02960</name>
    <name evidence="3" type="ORF">KSMBR1_1912</name>
    <name evidence="1" type="ORF">kustd2190</name>
</gene>
<name>Q1PY15_KUEST</name>
<proteinExistence type="predicted"/>
<organism evidence="1">
    <name type="scientific">Kuenenia stuttgartiensis</name>
    <dbReference type="NCBI Taxonomy" id="174633"/>
    <lineage>
        <taxon>Bacteria</taxon>
        <taxon>Pseudomonadati</taxon>
        <taxon>Planctomycetota</taxon>
        <taxon>Candidatus Brocadiia</taxon>
        <taxon>Candidatus Brocadiales</taxon>
        <taxon>Candidatus Brocadiaceae</taxon>
        <taxon>Candidatus Kuenenia</taxon>
    </lineage>
</organism>
<reference evidence="3" key="3">
    <citation type="submission" date="2017-10" db="EMBL/GenBank/DDBJ databases">
        <authorList>
            <person name="Banno H."/>
            <person name="Chua N.-H."/>
        </authorList>
    </citation>
    <scope>NUCLEOTIDE SEQUENCE [LARGE SCALE GENOMIC DNA]</scope>
    <source>
        <strain evidence="3">Kuenenia_mbr1_ru-nijmegen</strain>
    </source>
</reference>
<dbReference type="EMBL" id="CT573072">
    <property type="protein sequence ID" value="CAJ72935.1"/>
    <property type="molecule type" value="Genomic_DNA"/>
</dbReference>
<reference evidence="2 5" key="5">
    <citation type="submission" date="2020-02" db="EMBL/GenBank/DDBJ databases">
        <title>Newly sequenced genome of strain CSTR1 showed variability in Candidatus Kuenenia stuttgartiensis genomes.</title>
        <authorList>
            <person name="Ding C."/>
            <person name="Adrian L."/>
        </authorList>
    </citation>
    <scope>NUCLEOTIDE SEQUENCE [LARGE SCALE GENOMIC DNA]</scope>
    <source>
        <strain evidence="2 5">CSTR1</strain>
    </source>
</reference>
<evidence type="ECO:0000313" key="5">
    <source>
        <dbReference type="Proteomes" id="UP000501926"/>
    </source>
</evidence>
<evidence type="ECO:0000313" key="2">
    <source>
        <dbReference type="EMBL" id="QII09675.1"/>
    </source>
</evidence>
<protein>
    <submittedName>
        <fullName evidence="1">Uncharacterized protein</fullName>
    </submittedName>
</protein>
<accession>Q1PY15</accession>
<evidence type="ECO:0000313" key="3">
    <source>
        <dbReference type="EMBL" id="SOH04411.1"/>
    </source>
</evidence>
<reference evidence="1" key="1">
    <citation type="journal article" date="2006" name="Nature">
        <title>Deciphering the evolution and metabolism of an anammox bacterium from a community genome.</title>
        <authorList>
            <person name="Strous M."/>
            <person name="Pelletier E."/>
            <person name="Mangenot S."/>
            <person name="Rattei T."/>
            <person name="Lehner A."/>
            <person name="Taylor M.W."/>
            <person name="Horn M."/>
            <person name="Daims H."/>
            <person name="Bartol-Mavel D."/>
            <person name="Wincker P."/>
            <person name="Barbe V."/>
            <person name="Fonknechten N."/>
            <person name="Vallenet D."/>
            <person name="Segurens B."/>
            <person name="Schenowitz-Truong C."/>
            <person name="Medigue C."/>
            <person name="Collingro A."/>
            <person name="Snel B."/>
            <person name="Dutilh B.E."/>
            <person name="OpDenCamp H.J.M."/>
            <person name="vanDerDrift C."/>
            <person name="Cirpus I."/>
            <person name="vanDePas-Schoonen K.T."/>
            <person name="Harhangi H.R."/>
            <person name="vanNiftrik L."/>
            <person name="Schmid M."/>
            <person name="Keltjens J."/>
            <person name="vanDeVossenberg J."/>
            <person name="Kartal B."/>
            <person name="Meier H."/>
            <person name="Frishman D."/>
            <person name="Huynen M.A."/>
            <person name="Mewes H."/>
            <person name="Weissenbach J."/>
            <person name="Jetten M.S.M."/>
            <person name="Wagner M."/>
            <person name="LePaslier D."/>
        </authorList>
    </citation>
    <scope>NUCLEOTIDE SEQUENCE</scope>
</reference>
<dbReference type="KEGG" id="kst:KSMBR1_1912"/>
<reference evidence="4" key="4">
    <citation type="submission" date="2017-10" db="EMBL/GenBank/DDBJ databases">
        <authorList>
            <person name="Frank J."/>
        </authorList>
    </citation>
    <scope>NUCLEOTIDE SEQUENCE [LARGE SCALE GENOMIC DNA]</scope>
</reference>
<dbReference type="AlphaFoldDB" id="Q1PY15"/>
<evidence type="ECO:0000313" key="1">
    <source>
        <dbReference type="EMBL" id="CAJ72935.1"/>
    </source>
</evidence>
<dbReference type="EMBL" id="CP049055">
    <property type="protein sequence ID" value="QII09675.1"/>
    <property type="molecule type" value="Genomic_DNA"/>
</dbReference>
<dbReference type="Proteomes" id="UP000501926">
    <property type="component" value="Chromosome"/>
</dbReference>
<evidence type="ECO:0000313" key="4">
    <source>
        <dbReference type="Proteomes" id="UP000221734"/>
    </source>
</evidence>